<feature type="signal peptide" evidence="1">
    <location>
        <begin position="1"/>
        <end position="24"/>
    </location>
</feature>
<organism>
    <name type="scientific">Serpula lacrymans var. lacrymans (strain S7.9)</name>
    <name type="common">Dry rot fungus</name>
    <dbReference type="NCBI Taxonomy" id="578457"/>
    <lineage>
        <taxon>Eukaryota</taxon>
        <taxon>Fungi</taxon>
        <taxon>Dikarya</taxon>
        <taxon>Basidiomycota</taxon>
        <taxon>Agaricomycotina</taxon>
        <taxon>Agaricomycetes</taxon>
        <taxon>Agaricomycetidae</taxon>
        <taxon>Boletales</taxon>
        <taxon>Coniophorineae</taxon>
        <taxon>Serpulaceae</taxon>
        <taxon>Serpula</taxon>
    </lineage>
</organism>
<feature type="chain" id="PRO_5003376348" evidence="1">
    <location>
        <begin position="25"/>
        <end position="423"/>
    </location>
</feature>
<gene>
    <name evidence="2" type="ORF">SERLADRAFT_417648</name>
</gene>
<evidence type="ECO:0000313" key="2">
    <source>
        <dbReference type="EMBL" id="EGO21341.1"/>
    </source>
</evidence>
<dbReference type="AlphaFoldDB" id="F8P7C5"/>
<dbReference type="Proteomes" id="UP000008064">
    <property type="component" value="Unassembled WGS sequence"/>
</dbReference>
<evidence type="ECO:0000256" key="1">
    <source>
        <dbReference type="SAM" id="SignalP"/>
    </source>
</evidence>
<keyword evidence="1" id="KW-0732">Signal</keyword>
<protein>
    <submittedName>
        <fullName evidence="2">Uncharacterized protein</fullName>
    </submittedName>
</protein>
<proteinExistence type="predicted"/>
<accession>F8P7C5</accession>
<dbReference type="HOGENOM" id="CLU_037980_0_1_1"/>
<dbReference type="OrthoDB" id="5570013at2759"/>
<reference evidence="2" key="1">
    <citation type="submission" date="2011-04" db="EMBL/GenBank/DDBJ databases">
        <title>Evolution of plant cell wall degrading machinery underlies the functional diversity of forest fungi.</title>
        <authorList>
            <consortium name="US DOE Joint Genome Institute (JGI-PGF)"/>
            <person name="Eastwood D.C."/>
            <person name="Floudas D."/>
            <person name="Binder M."/>
            <person name="Majcherczyk A."/>
            <person name="Schneider P."/>
            <person name="Aerts A."/>
            <person name="Asiegbu F.O."/>
            <person name="Baker S.E."/>
            <person name="Barry K."/>
            <person name="Bendiksby M."/>
            <person name="Blumentritt M."/>
            <person name="Coutinho P.M."/>
            <person name="Cullen D."/>
            <person name="Cullen D."/>
            <person name="Gathman A."/>
            <person name="Goodell B."/>
            <person name="Henrissat B."/>
            <person name="Ihrmark K."/>
            <person name="Kauserud H."/>
            <person name="Kohler A."/>
            <person name="LaButti K."/>
            <person name="Lapidus A."/>
            <person name="Lavin J.L."/>
            <person name="Lee Y.-H."/>
            <person name="Lindquist E."/>
            <person name="Lilly W."/>
            <person name="Lucas S."/>
            <person name="Morin E."/>
            <person name="Murat C."/>
            <person name="Oguiza J.A."/>
            <person name="Park J."/>
            <person name="Pisabarro A.G."/>
            <person name="Riley R."/>
            <person name="Rosling A."/>
            <person name="Salamov A."/>
            <person name="Schmidt O."/>
            <person name="Schmutz J."/>
            <person name="Skrede I."/>
            <person name="Stenlid J."/>
            <person name="Wiebenga A."/>
            <person name="Xie X."/>
            <person name="Kues U."/>
            <person name="Hibbett D.S."/>
            <person name="Hoffmeister D."/>
            <person name="Hogberg N."/>
            <person name="Martin F."/>
            <person name="Grigoriev I.V."/>
            <person name="Watkinson S.C."/>
        </authorList>
    </citation>
    <scope>NUCLEOTIDE SEQUENCE</scope>
    <source>
        <strain evidence="2">S7.9</strain>
    </source>
</reference>
<dbReference type="GeneID" id="18813605"/>
<dbReference type="EMBL" id="GL945439">
    <property type="protein sequence ID" value="EGO21341.1"/>
    <property type="molecule type" value="Genomic_DNA"/>
</dbReference>
<name>F8P7C5_SERL9</name>
<sequence>MHPYPALVVAWLFFTFLADTLVEAARYNRNTNSVCSSPIGLTRSQISLENYEAGLPGPGDGVVERCVGGPAWSVYNKSPPEEFYPYNAETTFQLPVSYDLLYMITRGGTNIGSVNIVSSNVVKNTADVLVHVGYYTQQALDYANVCLLNKGMNTQGVGIYTPDNWIPSEQEGRMHFDVTVTFPATSDGKPLRINNFRTDFDHYSIKIDDIQKSVYFNFILLSTLTAGIRSDSIFAYTGSFTTTRAFIRGAFNVSQLSFGTTFGPIDVSVGHPVTGSDLTGLPLGGNNNPMQSTFSNDARATVESYSASAYTNDGPITVYYTNAPANSVQSFVAQTSGSPVTVSMSNAYEGSFSLDTTGDNPISVAERGGRDPSGQGRGRIVNVSAPSGMTHRDGEAHWDIVGPGWAGSSIQIRTDRAPIWLTV</sequence>
<dbReference type="RefSeq" id="XP_007322298.1">
    <property type="nucleotide sequence ID" value="XM_007322236.1"/>
</dbReference>
<dbReference type="KEGG" id="sla:SERLADRAFT_417648"/>